<comment type="caution">
    <text evidence="3">The sequence shown here is derived from an EMBL/GenBank/DDBJ whole genome shotgun (WGS) entry which is preliminary data.</text>
</comment>
<accession>A0A1Y2L7K6</accession>
<keyword evidence="2" id="KW-0812">Transmembrane</keyword>
<dbReference type="EMBL" id="JFKA01000001">
    <property type="protein sequence ID" value="OSQ40809.1"/>
    <property type="molecule type" value="Genomic_DNA"/>
</dbReference>
<evidence type="ECO:0000313" key="4">
    <source>
        <dbReference type="Proteomes" id="UP000193391"/>
    </source>
</evidence>
<feature type="compositionally biased region" description="Low complexity" evidence="1">
    <location>
        <begin position="71"/>
        <end position="82"/>
    </location>
</feature>
<keyword evidence="4" id="KW-1185">Reference proteome</keyword>
<keyword evidence="2" id="KW-0472">Membrane</keyword>
<dbReference type="Proteomes" id="UP000193391">
    <property type="component" value="Unassembled WGS sequence"/>
</dbReference>
<dbReference type="AlphaFoldDB" id="A0A1Y2L7K6"/>
<gene>
    <name evidence="3" type="ORF">TMES_03795</name>
</gene>
<evidence type="ECO:0000256" key="1">
    <source>
        <dbReference type="SAM" id="MobiDB-lite"/>
    </source>
</evidence>
<protein>
    <submittedName>
        <fullName evidence="3">Uncharacterized protein</fullName>
    </submittedName>
</protein>
<evidence type="ECO:0000313" key="3">
    <source>
        <dbReference type="EMBL" id="OSQ40809.1"/>
    </source>
</evidence>
<proteinExistence type="predicted"/>
<evidence type="ECO:0000256" key="2">
    <source>
        <dbReference type="SAM" id="Phobius"/>
    </source>
</evidence>
<organism evidence="3 4">
    <name type="scientific">Thalassospira mesophila</name>
    <dbReference type="NCBI Taxonomy" id="1293891"/>
    <lineage>
        <taxon>Bacteria</taxon>
        <taxon>Pseudomonadati</taxon>
        <taxon>Pseudomonadota</taxon>
        <taxon>Alphaproteobacteria</taxon>
        <taxon>Rhodospirillales</taxon>
        <taxon>Thalassospiraceae</taxon>
        <taxon>Thalassospira</taxon>
    </lineage>
</organism>
<keyword evidence="2" id="KW-1133">Transmembrane helix</keyword>
<feature type="region of interest" description="Disordered" evidence="1">
    <location>
        <begin position="1"/>
        <end position="83"/>
    </location>
</feature>
<reference evidence="3 4" key="1">
    <citation type="submission" date="2014-03" db="EMBL/GenBank/DDBJ databases">
        <title>The draft genome sequence of Thalassospira mesophila JCM 18969.</title>
        <authorList>
            <person name="Lai Q."/>
            <person name="Shao Z."/>
        </authorList>
    </citation>
    <scope>NUCLEOTIDE SEQUENCE [LARGE SCALE GENOMIC DNA]</scope>
    <source>
        <strain evidence="3 4">JCM 18969</strain>
    </source>
</reference>
<name>A0A1Y2L7K6_9PROT</name>
<feature type="compositionally biased region" description="Polar residues" evidence="1">
    <location>
        <begin position="26"/>
        <end position="40"/>
    </location>
</feature>
<sequence length="128" mass="13404">MPAMSGEEALRRFGGTLPQDKRPQREPSQGKASLMASGNSAAEDGGRTSARAHDADGQDADEGPSVRHSSADAASQSSSTLSRYDREDLAALAELPFVIRAVSVVGTLALIVGIILLSLFIVNWLNAP</sequence>
<feature type="transmembrane region" description="Helical" evidence="2">
    <location>
        <begin position="97"/>
        <end position="125"/>
    </location>
</feature>